<keyword evidence="2" id="KW-1133">Transmembrane helix</keyword>
<dbReference type="EMBL" id="JAURUR010000011">
    <property type="protein sequence ID" value="MDP9765468.1"/>
    <property type="molecule type" value="Genomic_DNA"/>
</dbReference>
<keyword evidence="2" id="KW-0812">Transmembrane</keyword>
<dbReference type="Proteomes" id="UP001232163">
    <property type="component" value="Unassembled WGS sequence"/>
</dbReference>
<name>A0ABT9MFU0_9DEIO</name>
<proteinExistence type="predicted"/>
<feature type="region of interest" description="Disordered" evidence="1">
    <location>
        <begin position="56"/>
        <end position="107"/>
    </location>
</feature>
<evidence type="ECO:0000313" key="3">
    <source>
        <dbReference type="EMBL" id="MDP9765468.1"/>
    </source>
</evidence>
<keyword evidence="2" id="KW-0472">Membrane</keyword>
<feature type="compositionally biased region" description="Basic residues" evidence="1">
    <location>
        <begin position="68"/>
        <end position="78"/>
    </location>
</feature>
<dbReference type="RefSeq" id="WP_307467540.1">
    <property type="nucleotide sequence ID" value="NZ_JAURUR010000011.1"/>
</dbReference>
<comment type="caution">
    <text evidence="3">The sequence shown here is derived from an EMBL/GenBank/DDBJ whole genome shotgun (WGS) entry which is preliminary data.</text>
</comment>
<evidence type="ECO:0000256" key="2">
    <source>
        <dbReference type="SAM" id="Phobius"/>
    </source>
</evidence>
<evidence type="ECO:0008006" key="5">
    <source>
        <dbReference type="Google" id="ProtNLM"/>
    </source>
</evidence>
<accession>A0ABT9MFU0</accession>
<keyword evidence="4" id="KW-1185">Reference proteome</keyword>
<evidence type="ECO:0000256" key="1">
    <source>
        <dbReference type="SAM" id="MobiDB-lite"/>
    </source>
</evidence>
<feature type="compositionally biased region" description="Basic and acidic residues" evidence="1">
    <location>
        <begin position="97"/>
        <end position="107"/>
    </location>
</feature>
<reference evidence="3 4" key="1">
    <citation type="submission" date="2023-07" db="EMBL/GenBank/DDBJ databases">
        <title>Genomic Encyclopedia of Type Strains, Phase IV (KMG-IV): sequencing the most valuable type-strain genomes for metagenomic binning, comparative biology and taxonomic classification.</title>
        <authorList>
            <person name="Goeker M."/>
        </authorList>
    </citation>
    <scope>NUCLEOTIDE SEQUENCE [LARGE SCALE GENOMIC DNA]</scope>
    <source>
        <strain evidence="3 4">NIO-1023</strain>
    </source>
</reference>
<protein>
    <recommendedName>
        <fullName evidence="5">Secreted protein</fullName>
    </recommendedName>
</protein>
<evidence type="ECO:0000313" key="4">
    <source>
        <dbReference type="Proteomes" id="UP001232163"/>
    </source>
</evidence>
<organism evidence="3 4">
    <name type="scientific">Deinococcus enclensis</name>
    <dbReference type="NCBI Taxonomy" id="1049582"/>
    <lineage>
        <taxon>Bacteria</taxon>
        <taxon>Thermotogati</taxon>
        <taxon>Deinococcota</taxon>
        <taxon>Deinococci</taxon>
        <taxon>Deinococcales</taxon>
        <taxon>Deinococcaceae</taxon>
        <taxon>Deinococcus</taxon>
    </lineage>
</organism>
<sequence>MTPRRSHTLYRRNLIRGRWAWGVLVVLVAALGPPKPVLWLVCCGWVAWDTWMSLRDPQAEPKDEPPRLPRRVRKRRGLPRNPGTEGPADPAAYQARKAAERAAAERRRHQMEEDLRVHPWRRGLPHLERDAVQPLPGTSGAYRVGAAGQLWVWEGGNWQPLGDTRDVTLHAPPEREIRAYRVSFFVDADRPNQERLIELTHEGVLPLTPR</sequence>
<feature type="compositionally biased region" description="Basic and acidic residues" evidence="1">
    <location>
        <begin position="57"/>
        <end position="67"/>
    </location>
</feature>
<feature type="transmembrane region" description="Helical" evidence="2">
    <location>
        <begin position="21"/>
        <end position="48"/>
    </location>
</feature>
<gene>
    <name evidence="3" type="ORF">QO006_002919</name>
</gene>